<dbReference type="PANTHER" id="PTHR43558">
    <property type="entry name" value="REDUCTASE, PUTATIVE (AFU_ORTHOLOGUE AFUA_3G10540)-RELATED"/>
    <property type="match status" value="1"/>
</dbReference>
<sequence>MYGMYGRPAVSWGNSFHLAKEAIEKSVNEHQQKQNSRIVNHVPRLVDLAAERLGNLSAENSNSLDDIPPVILGLHIWKWHKVSYPAFRRGLQSLFSDPDLKDGEPGPSKDIDEWVLLNEKWLRDGRAEWQHGLVTLNDADSVFPNSTATLSGRTITRDSSLPAMSSSREGSFSAVDTADDQHRDPRWSLSDIDAYIYGLSPTEANEKVGHIFDTFCANLPPGSQTLVVRNCSTITFYAQYPLRRIQIVLKLVEWPKTVLLNFDLHICAMGWDGATLWMLPRTARALEVGCNVFTMGFIHSHYFVRARKNGKCRIFLFKYADKGYEIRILPSYISSLAARASNRSKGKARLNLDLQSIVAEQRNWTTRRAAAVRIRRLQDLMPPRIGYRASRCLKGFRIFMRCVALWELARRGTISLKSSIWASNDYHDAMTTYDDTPNPPYKWDKDFDVLTFEQTLYKANMVEISDWVLTDREGRLVPHGVEECIDGGELEKYQRTMCAPTVNDLFSDKKTPRPSNLIPKYRRPGTGNEEEDLMEKDLVLQVLLPCKFAVYANDVVSRAQAQAGLPQTQLLTPVTSDFDPLKDTERAEGLFIWRIGKELMWQQLDRGVDEVFEMLYAFSRNPASAELARREVYDELDAFARWVEDKSLVTVDIPLRFEDLMDLMMSSSGDGYF</sequence>
<dbReference type="Proteomes" id="UP001218218">
    <property type="component" value="Unassembled WGS sequence"/>
</dbReference>
<gene>
    <name evidence="2" type="ORF">DFH08DRAFT_941686</name>
</gene>
<accession>A0AAD7EGH9</accession>
<evidence type="ECO:0000256" key="1">
    <source>
        <dbReference type="SAM" id="MobiDB-lite"/>
    </source>
</evidence>
<dbReference type="InterPro" id="IPR053354">
    <property type="entry name" value="MGDG_epimerase"/>
</dbReference>
<evidence type="ECO:0000313" key="3">
    <source>
        <dbReference type="Proteomes" id="UP001218218"/>
    </source>
</evidence>
<protein>
    <submittedName>
        <fullName evidence="2">Uncharacterized protein</fullName>
    </submittedName>
</protein>
<feature type="region of interest" description="Disordered" evidence="1">
    <location>
        <begin position="158"/>
        <end position="179"/>
    </location>
</feature>
<proteinExistence type="predicted"/>
<comment type="caution">
    <text evidence="2">The sequence shown here is derived from an EMBL/GenBank/DDBJ whole genome shotgun (WGS) entry which is preliminary data.</text>
</comment>
<evidence type="ECO:0000313" key="2">
    <source>
        <dbReference type="EMBL" id="KAJ7322957.1"/>
    </source>
</evidence>
<reference evidence="2" key="1">
    <citation type="submission" date="2023-03" db="EMBL/GenBank/DDBJ databases">
        <title>Massive genome expansion in bonnet fungi (Mycena s.s.) driven by repeated elements and novel gene families across ecological guilds.</title>
        <authorList>
            <consortium name="Lawrence Berkeley National Laboratory"/>
            <person name="Harder C.B."/>
            <person name="Miyauchi S."/>
            <person name="Viragh M."/>
            <person name="Kuo A."/>
            <person name="Thoen E."/>
            <person name="Andreopoulos B."/>
            <person name="Lu D."/>
            <person name="Skrede I."/>
            <person name="Drula E."/>
            <person name="Henrissat B."/>
            <person name="Morin E."/>
            <person name="Kohler A."/>
            <person name="Barry K."/>
            <person name="LaButti K."/>
            <person name="Morin E."/>
            <person name="Salamov A."/>
            <person name="Lipzen A."/>
            <person name="Mereny Z."/>
            <person name="Hegedus B."/>
            <person name="Baldrian P."/>
            <person name="Stursova M."/>
            <person name="Weitz H."/>
            <person name="Taylor A."/>
            <person name="Grigoriev I.V."/>
            <person name="Nagy L.G."/>
            <person name="Martin F."/>
            <person name="Kauserud H."/>
        </authorList>
    </citation>
    <scope>NUCLEOTIDE SEQUENCE</scope>
    <source>
        <strain evidence="2">CBHHK002</strain>
    </source>
</reference>
<name>A0AAD7EGH9_9AGAR</name>
<feature type="compositionally biased region" description="Polar residues" evidence="1">
    <location>
        <begin position="158"/>
        <end position="170"/>
    </location>
</feature>
<dbReference type="AlphaFoldDB" id="A0AAD7EGH9"/>
<dbReference type="EMBL" id="JARIHO010000048">
    <property type="protein sequence ID" value="KAJ7322957.1"/>
    <property type="molecule type" value="Genomic_DNA"/>
</dbReference>
<dbReference type="PANTHER" id="PTHR43558:SF6">
    <property type="entry name" value="REDUCTASE, PUTATIVE (AFU_ORTHOLOGUE AFUA_3G10540)-RELATED"/>
    <property type="match status" value="1"/>
</dbReference>
<keyword evidence="3" id="KW-1185">Reference proteome</keyword>
<organism evidence="2 3">
    <name type="scientific">Mycena albidolilacea</name>
    <dbReference type="NCBI Taxonomy" id="1033008"/>
    <lineage>
        <taxon>Eukaryota</taxon>
        <taxon>Fungi</taxon>
        <taxon>Dikarya</taxon>
        <taxon>Basidiomycota</taxon>
        <taxon>Agaricomycotina</taxon>
        <taxon>Agaricomycetes</taxon>
        <taxon>Agaricomycetidae</taxon>
        <taxon>Agaricales</taxon>
        <taxon>Marasmiineae</taxon>
        <taxon>Mycenaceae</taxon>
        <taxon>Mycena</taxon>
    </lineage>
</organism>